<feature type="transmembrane region" description="Helical" evidence="1">
    <location>
        <begin position="6"/>
        <end position="24"/>
    </location>
</feature>
<feature type="transmembrane region" description="Helical" evidence="1">
    <location>
        <begin position="260"/>
        <end position="281"/>
    </location>
</feature>
<feature type="transmembrane region" description="Helical" evidence="1">
    <location>
        <begin position="78"/>
        <end position="97"/>
    </location>
</feature>
<keyword evidence="1" id="KW-1133">Transmembrane helix</keyword>
<feature type="transmembrane region" description="Helical" evidence="1">
    <location>
        <begin position="199"/>
        <end position="216"/>
    </location>
</feature>
<organism evidence="2 3">
    <name type="scientific">Jeotgalibacillus haloalkalitolerans</name>
    <dbReference type="NCBI Taxonomy" id="3104292"/>
    <lineage>
        <taxon>Bacteria</taxon>
        <taxon>Bacillati</taxon>
        <taxon>Bacillota</taxon>
        <taxon>Bacilli</taxon>
        <taxon>Bacillales</taxon>
        <taxon>Caryophanaceae</taxon>
        <taxon>Jeotgalibacillus</taxon>
    </lineage>
</organism>
<evidence type="ECO:0000313" key="3">
    <source>
        <dbReference type="Proteomes" id="UP001292084"/>
    </source>
</evidence>
<keyword evidence="1" id="KW-0472">Membrane</keyword>
<comment type="caution">
    <text evidence="2">The sequence shown here is derived from an EMBL/GenBank/DDBJ whole genome shotgun (WGS) entry which is preliminary data.</text>
</comment>
<feature type="transmembrane region" description="Helical" evidence="1">
    <location>
        <begin position="144"/>
        <end position="167"/>
    </location>
</feature>
<evidence type="ECO:0000256" key="1">
    <source>
        <dbReference type="SAM" id="Phobius"/>
    </source>
</evidence>
<protein>
    <recommendedName>
        <fullName evidence="4">Sporulation integral membrane protein YlbJ</fullName>
    </recommendedName>
</protein>
<feature type="transmembrane region" description="Helical" evidence="1">
    <location>
        <begin position="293"/>
        <end position="312"/>
    </location>
</feature>
<dbReference type="RefSeq" id="WP_322420567.1">
    <property type="nucleotide sequence ID" value="NZ_JAXQNN010000002.1"/>
</dbReference>
<dbReference type="EMBL" id="JAXQNN010000002">
    <property type="protein sequence ID" value="MDZ5711546.1"/>
    <property type="molecule type" value="Genomic_DNA"/>
</dbReference>
<feature type="transmembrane region" description="Helical" evidence="1">
    <location>
        <begin position="36"/>
        <end position="58"/>
    </location>
</feature>
<evidence type="ECO:0000313" key="2">
    <source>
        <dbReference type="EMBL" id="MDZ5711546.1"/>
    </source>
</evidence>
<keyword evidence="3" id="KW-1185">Reference proteome</keyword>
<accession>A0ABU5KJX1</accession>
<evidence type="ECO:0008006" key="4">
    <source>
        <dbReference type="Google" id="ProtNLM"/>
    </source>
</evidence>
<reference evidence="2 3" key="1">
    <citation type="submission" date="2023-12" db="EMBL/GenBank/DDBJ databases">
        <title>Jeotgalibacillus haloalkaliphilus sp. nov., a novel salt-tolerant bacteria, isolated from the estuary of the Fenhe River into the Yellow River.</title>
        <authorList>
            <person name="Li Y."/>
        </authorList>
    </citation>
    <scope>NUCLEOTIDE SEQUENCE [LARGE SCALE GENOMIC DNA]</scope>
    <source>
        <strain evidence="2 3">HH7-29</strain>
    </source>
</reference>
<dbReference type="Proteomes" id="UP001292084">
    <property type="component" value="Unassembled WGS sequence"/>
</dbReference>
<keyword evidence="1" id="KW-0812">Transmembrane</keyword>
<name>A0ABU5KJX1_9BACL</name>
<proteinExistence type="predicted"/>
<gene>
    <name evidence="2" type="ORF">UFB30_04880</name>
</gene>
<feature type="transmembrane region" description="Helical" evidence="1">
    <location>
        <begin position="332"/>
        <end position="352"/>
    </location>
</feature>
<sequence>MKYKEHIVSFMFLLFFIFMLYSPASTIDAALNGMTLFADIIFPSLFPFFVLTAMLPAISWVNMLAGLFGYIMKPLFNVSGQGALVFIAGSLSGFPIGAKMTADLLKNNKISIPDAQRLICYTNGASPMFLIGAVAGGLMNRPSLGITLFLCHLSGNILIGIAAGRLIKGSSLERNPPVNQQADYLALFRDSVTVSVKQLMIIGGLITFFSVCIQLIEQLLSSFSGGWHAEKLQVLISGILELSNGVDAAVRYLEPATASLIVLAMVSFSGLCIHMQVMTFIDQIPISYKPYLVSRLFHMVLSPIIFLIYQFFFPLQDQKVPAEDVMAPLNHGINITQSVTVIVLFICIFILLQFQYKQKPRC</sequence>